<accession>A0A6H2EL21</accession>
<protein>
    <submittedName>
        <fullName evidence="2">DUF2871 family protein</fullName>
    </submittedName>
</protein>
<keyword evidence="1" id="KW-1133">Transmembrane helix</keyword>
<reference evidence="2 3" key="1">
    <citation type="submission" date="2020-03" db="EMBL/GenBank/DDBJ databases">
        <title>Complete genome of Arcanobacterium buesumensis sp. nov. strain 2701.</title>
        <authorList>
            <person name="Borowiak M."/>
            <person name="Alssahen M."/>
            <person name="Laemmler C."/>
            <person name="Malorny B."/>
            <person name="Hassan A."/>
            <person name="Prenger-Berninghoff E."/>
            <person name="Ploetz M."/>
            <person name="Abdulmawjood A."/>
        </authorList>
    </citation>
    <scope>NUCLEOTIDE SEQUENCE [LARGE SCALE GENOMIC DNA]</scope>
    <source>
        <strain evidence="2 3">2701</strain>
    </source>
</reference>
<dbReference type="AlphaFoldDB" id="A0A6H2EL21"/>
<keyword evidence="3" id="KW-1185">Reference proteome</keyword>
<keyword evidence="1" id="KW-0812">Transmembrane</keyword>
<evidence type="ECO:0000256" key="1">
    <source>
        <dbReference type="SAM" id="Phobius"/>
    </source>
</evidence>
<keyword evidence="1" id="KW-0472">Membrane</keyword>
<organism evidence="2 3">
    <name type="scientific">Arcanobacterium buesumense</name>
    <dbReference type="NCBI Taxonomy" id="2722751"/>
    <lineage>
        <taxon>Bacteria</taxon>
        <taxon>Bacillati</taxon>
        <taxon>Actinomycetota</taxon>
        <taxon>Actinomycetes</taxon>
        <taxon>Actinomycetales</taxon>
        <taxon>Actinomycetaceae</taxon>
        <taxon>Arcanobacterium</taxon>
    </lineage>
</organism>
<name>A0A6H2EL21_9ACTO</name>
<feature type="transmembrane region" description="Helical" evidence="1">
    <location>
        <begin position="74"/>
        <end position="98"/>
    </location>
</feature>
<evidence type="ECO:0000313" key="3">
    <source>
        <dbReference type="Proteomes" id="UP000502298"/>
    </source>
</evidence>
<sequence length="146" mass="16633">MHRILIAAVAYLLLGLFLSALYRLFIRLIQFDGPTAFGSMYMYTFVLGTLFFLLLSIVDKYFELSDHSLFTRWFILYNVGLIWTVSGMAIQNVVTALYGQQVWDATLSGVVGIGHLIVAISWCWLFSIIYVAIRGDIQAGDHLHFR</sequence>
<dbReference type="KEGG" id="arca:HC352_02185"/>
<dbReference type="InterPro" id="IPR021299">
    <property type="entry name" value="DUF2871"/>
</dbReference>
<dbReference type="RefSeq" id="WP_168917383.1">
    <property type="nucleotide sequence ID" value="NZ_CP050804.1"/>
</dbReference>
<evidence type="ECO:0000313" key="2">
    <source>
        <dbReference type="EMBL" id="QJC21442.1"/>
    </source>
</evidence>
<dbReference type="EMBL" id="CP050804">
    <property type="protein sequence ID" value="QJC21442.1"/>
    <property type="molecule type" value="Genomic_DNA"/>
</dbReference>
<dbReference type="Pfam" id="PF11070">
    <property type="entry name" value="DUF2871"/>
    <property type="match status" value="1"/>
</dbReference>
<feature type="transmembrane region" description="Helical" evidence="1">
    <location>
        <begin position="43"/>
        <end position="62"/>
    </location>
</feature>
<proteinExistence type="predicted"/>
<gene>
    <name evidence="2" type="ORF">HC352_02185</name>
</gene>
<feature type="transmembrane region" description="Helical" evidence="1">
    <location>
        <begin position="110"/>
        <end position="133"/>
    </location>
</feature>
<dbReference type="Proteomes" id="UP000502298">
    <property type="component" value="Chromosome"/>
</dbReference>